<dbReference type="PANTHER" id="PTHR42718:SF9">
    <property type="entry name" value="MAJOR FACILITATOR SUPERFAMILY MULTIDRUG TRANSPORTER MFSC"/>
    <property type="match status" value="1"/>
</dbReference>
<feature type="transmembrane region" description="Helical" evidence="6">
    <location>
        <begin position="301"/>
        <end position="323"/>
    </location>
</feature>
<comment type="caution">
    <text evidence="8">The sequence shown here is derived from an EMBL/GenBank/DDBJ whole genome shotgun (WGS) entry which is preliminary data.</text>
</comment>
<feature type="transmembrane region" description="Helical" evidence="6">
    <location>
        <begin position="398"/>
        <end position="418"/>
    </location>
</feature>
<feature type="transmembrane region" description="Helical" evidence="6">
    <location>
        <begin position="51"/>
        <end position="67"/>
    </location>
</feature>
<dbReference type="PROSITE" id="PS50850">
    <property type="entry name" value="MFS"/>
    <property type="match status" value="1"/>
</dbReference>
<dbReference type="EMBL" id="JBHSQK010000071">
    <property type="protein sequence ID" value="MFC5951454.1"/>
    <property type="molecule type" value="Genomic_DNA"/>
</dbReference>
<protein>
    <submittedName>
        <fullName evidence="8">MFS transporter</fullName>
    </submittedName>
</protein>
<comment type="subcellular location">
    <subcellularLocation>
        <location evidence="1">Cell membrane</location>
        <topology evidence="1">Multi-pass membrane protein</topology>
    </subcellularLocation>
</comment>
<dbReference type="SUPFAM" id="SSF103473">
    <property type="entry name" value="MFS general substrate transporter"/>
    <property type="match status" value="2"/>
</dbReference>
<evidence type="ECO:0000256" key="1">
    <source>
        <dbReference type="ARBA" id="ARBA00004651"/>
    </source>
</evidence>
<name>A0ABW1IGR1_9PSEU</name>
<feature type="transmembrane region" description="Helical" evidence="6">
    <location>
        <begin position="79"/>
        <end position="98"/>
    </location>
</feature>
<evidence type="ECO:0000313" key="9">
    <source>
        <dbReference type="Proteomes" id="UP001596119"/>
    </source>
</evidence>
<proteinExistence type="predicted"/>
<feature type="transmembrane region" description="Helical" evidence="6">
    <location>
        <begin position="480"/>
        <end position="504"/>
    </location>
</feature>
<feature type="transmembrane region" description="Helical" evidence="6">
    <location>
        <begin position="104"/>
        <end position="125"/>
    </location>
</feature>
<dbReference type="PRINTS" id="PR01036">
    <property type="entry name" value="TCRTETB"/>
</dbReference>
<feature type="transmembrane region" description="Helical" evidence="6">
    <location>
        <begin position="268"/>
        <end position="295"/>
    </location>
</feature>
<keyword evidence="2" id="KW-0813">Transport</keyword>
<feature type="transmembrane region" description="Helical" evidence="6">
    <location>
        <begin position="335"/>
        <end position="354"/>
    </location>
</feature>
<keyword evidence="4 6" id="KW-1133">Transmembrane helix</keyword>
<feature type="transmembrane region" description="Helical" evidence="6">
    <location>
        <begin position="199"/>
        <end position="218"/>
    </location>
</feature>
<dbReference type="Gene3D" id="1.20.1720.10">
    <property type="entry name" value="Multidrug resistance protein D"/>
    <property type="match status" value="1"/>
</dbReference>
<feature type="transmembrane region" description="Helical" evidence="6">
    <location>
        <begin position="137"/>
        <end position="159"/>
    </location>
</feature>
<feature type="transmembrane region" description="Helical" evidence="6">
    <location>
        <begin position="12"/>
        <end position="31"/>
    </location>
</feature>
<organism evidence="8 9">
    <name type="scientific">Pseudonocardia lutea</name>
    <dbReference type="NCBI Taxonomy" id="2172015"/>
    <lineage>
        <taxon>Bacteria</taxon>
        <taxon>Bacillati</taxon>
        <taxon>Actinomycetota</taxon>
        <taxon>Actinomycetes</taxon>
        <taxon>Pseudonocardiales</taxon>
        <taxon>Pseudonocardiaceae</taxon>
        <taxon>Pseudonocardia</taxon>
    </lineage>
</organism>
<evidence type="ECO:0000256" key="6">
    <source>
        <dbReference type="SAM" id="Phobius"/>
    </source>
</evidence>
<dbReference type="InterPro" id="IPR011701">
    <property type="entry name" value="MFS"/>
</dbReference>
<feature type="transmembrane region" description="Helical" evidence="6">
    <location>
        <begin position="224"/>
        <end position="247"/>
    </location>
</feature>
<evidence type="ECO:0000256" key="5">
    <source>
        <dbReference type="ARBA" id="ARBA00023136"/>
    </source>
</evidence>
<dbReference type="Gene3D" id="1.20.1250.20">
    <property type="entry name" value="MFS general substrate transporter like domains"/>
    <property type="match status" value="1"/>
</dbReference>
<sequence>MAKDGTSGRGTLVLVAMTLANAMILIDQTAVPLALPDIAHDLGVGSQSVQWVLNASLLPLAGLTILGGRLGDLLGRRKVFVTGSVLFAGASALGGLAPSFEVLLAARILQGAGGALMLPTTVAIVSSAFSRDAAGRALGTMGGIAAVAGALGPTIGGVLTSTLSWRAVLLINVPLLVVTLVCTVRAVPADARSTGRPHIDLSGAVTAGVGLVALVFGLGQTTAWGWSSPGVIVSLVVCVVAFTAFVLRERRAHDPLMNFALLRRSRNYLGATISQGLAGMAEMGLGLIFPLLLILNLGMDPAVAGLALIPTTVPMVVLAPLVGRWYDRSGGRPPLVVGFGCLALAGVLLALGAGARGYPWLLPGLLVYGVGLAIVLTVNDPVSIDTVPERDHGQASGVSATAEQGGGAIGIALLYAVFHGVYLSRLHADVADRDLPPLDDQTGPLLRDALNAAEQFGLHPDTFDPRVARYLGSARVASDFGYSVTFLVTTVLALIGLVATAVLVRKPGQPAVAATESETSAP</sequence>
<keyword evidence="9" id="KW-1185">Reference proteome</keyword>
<dbReference type="PANTHER" id="PTHR42718">
    <property type="entry name" value="MAJOR FACILITATOR SUPERFAMILY MULTIDRUG TRANSPORTER MFSC"/>
    <property type="match status" value="1"/>
</dbReference>
<feature type="transmembrane region" description="Helical" evidence="6">
    <location>
        <begin position="165"/>
        <end position="187"/>
    </location>
</feature>
<dbReference type="CDD" id="cd17321">
    <property type="entry name" value="MFS_MMR_MDR_like"/>
    <property type="match status" value="1"/>
</dbReference>
<evidence type="ECO:0000259" key="7">
    <source>
        <dbReference type="PROSITE" id="PS50850"/>
    </source>
</evidence>
<dbReference type="InterPro" id="IPR020846">
    <property type="entry name" value="MFS_dom"/>
</dbReference>
<evidence type="ECO:0000313" key="8">
    <source>
        <dbReference type="EMBL" id="MFC5951454.1"/>
    </source>
</evidence>
<keyword evidence="3 6" id="KW-0812">Transmembrane</keyword>
<evidence type="ECO:0000256" key="3">
    <source>
        <dbReference type="ARBA" id="ARBA00022692"/>
    </source>
</evidence>
<dbReference type="RefSeq" id="WP_379569421.1">
    <property type="nucleotide sequence ID" value="NZ_JBHSQK010000071.1"/>
</dbReference>
<evidence type="ECO:0000256" key="2">
    <source>
        <dbReference type="ARBA" id="ARBA00022448"/>
    </source>
</evidence>
<dbReference type="Proteomes" id="UP001596119">
    <property type="component" value="Unassembled WGS sequence"/>
</dbReference>
<feature type="transmembrane region" description="Helical" evidence="6">
    <location>
        <begin position="360"/>
        <end position="378"/>
    </location>
</feature>
<keyword evidence="5 6" id="KW-0472">Membrane</keyword>
<feature type="domain" description="Major facilitator superfamily (MFS) profile" evidence="7">
    <location>
        <begin position="13"/>
        <end position="508"/>
    </location>
</feature>
<accession>A0ABW1IGR1</accession>
<dbReference type="Pfam" id="PF07690">
    <property type="entry name" value="MFS_1"/>
    <property type="match status" value="2"/>
</dbReference>
<evidence type="ECO:0000256" key="4">
    <source>
        <dbReference type="ARBA" id="ARBA00022989"/>
    </source>
</evidence>
<dbReference type="InterPro" id="IPR036259">
    <property type="entry name" value="MFS_trans_sf"/>
</dbReference>
<gene>
    <name evidence="8" type="ORF">ACFQH9_24605</name>
</gene>
<reference evidence="9" key="1">
    <citation type="journal article" date="2019" name="Int. J. Syst. Evol. Microbiol.">
        <title>The Global Catalogue of Microorganisms (GCM) 10K type strain sequencing project: providing services to taxonomists for standard genome sequencing and annotation.</title>
        <authorList>
            <consortium name="The Broad Institute Genomics Platform"/>
            <consortium name="The Broad Institute Genome Sequencing Center for Infectious Disease"/>
            <person name="Wu L."/>
            <person name="Ma J."/>
        </authorList>
    </citation>
    <scope>NUCLEOTIDE SEQUENCE [LARGE SCALE GENOMIC DNA]</scope>
    <source>
        <strain evidence="9">CGMCC 4.7397</strain>
    </source>
</reference>